<comment type="caution">
    <text evidence="6">The sequence shown here is derived from an EMBL/GenBank/DDBJ whole genome shotgun (WGS) entry which is preliminary data.</text>
</comment>
<evidence type="ECO:0000256" key="2">
    <source>
        <dbReference type="ARBA" id="ARBA00022679"/>
    </source>
</evidence>
<keyword evidence="4" id="KW-0443">Lipid metabolism</keyword>
<dbReference type="PANTHER" id="PTHR13943:SF37">
    <property type="entry name" value="PHOSPHOLIPASE A AND ACYLTRANSFERASE 1"/>
    <property type="match status" value="1"/>
</dbReference>
<dbReference type="OrthoDB" id="421951at2759"/>
<dbReference type="GO" id="GO:0005737">
    <property type="term" value="C:cytoplasm"/>
    <property type="evidence" value="ECO:0007669"/>
    <property type="project" value="TreeGrafter"/>
</dbReference>
<sequence>MAEGGGHPRPGDLIEIFRRGYQHWALYEGDGNVIHVTDVGKAVAGCQGAQHLLNLPGNTKVKKEPLKDVEKNPDKWRVNNKYDRDYTPLPVEKIIQNAEHLTGTAIEYDLITSNCEHLVILLRYDEEISGQVSD</sequence>
<organism evidence="6 7">
    <name type="scientific">Acrocephalus arundinaceus</name>
    <name type="common">Great reed-warbler</name>
    <dbReference type="NCBI Taxonomy" id="39621"/>
    <lineage>
        <taxon>Eukaryota</taxon>
        <taxon>Metazoa</taxon>
        <taxon>Chordata</taxon>
        <taxon>Craniata</taxon>
        <taxon>Vertebrata</taxon>
        <taxon>Euteleostomi</taxon>
        <taxon>Archelosauria</taxon>
        <taxon>Archosauria</taxon>
        <taxon>Dinosauria</taxon>
        <taxon>Saurischia</taxon>
        <taxon>Theropoda</taxon>
        <taxon>Coelurosauria</taxon>
        <taxon>Aves</taxon>
        <taxon>Neognathae</taxon>
        <taxon>Neoaves</taxon>
        <taxon>Telluraves</taxon>
        <taxon>Australaves</taxon>
        <taxon>Passeriformes</taxon>
        <taxon>Sylvioidea</taxon>
        <taxon>Sylviidae</taxon>
        <taxon>Acrocephalinae</taxon>
        <taxon>Acrocephalus</taxon>
    </lineage>
</organism>
<comment type="similarity">
    <text evidence="1">Belongs to the H-rev107 family.</text>
</comment>
<evidence type="ECO:0000256" key="3">
    <source>
        <dbReference type="ARBA" id="ARBA00022801"/>
    </source>
</evidence>
<evidence type="ECO:0000256" key="1">
    <source>
        <dbReference type="ARBA" id="ARBA00007824"/>
    </source>
</evidence>
<evidence type="ECO:0000259" key="5">
    <source>
        <dbReference type="PROSITE" id="PS51934"/>
    </source>
</evidence>
<dbReference type="Proteomes" id="UP000549775">
    <property type="component" value="Unassembled WGS sequence"/>
</dbReference>
<dbReference type="InterPro" id="IPR007053">
    <property type="entry name" value="LRAT_dom"/>
</dbReference>
<feature type="non-terminal residue" evidence="6">
    <location>
        <position position="134"/>
    </location>
</feature>
<evidence type="ECO:0000313" key="7">
    <source>
        <dbReference type="Proteomes" id="UP000549775"/>
    </source>
</evidence>
<dbReference type="GO" id="GO:0008970">
    <property type="term" value="F:phospholipase A1 activity"/>
    <property type="evidence" value="ECO:0007669"/>
    <property type="project" value="TreeGrafter"/>
</dbReference>
<name>A0A7K7Q3H0_ACRAR</name>
<dbReference type="GO" id="GO:0070292">
    <property type="term" value="P:N-acylphosphatidylethanolamine metabolic process"/>
    <property type="evidence" value="ECO:0007669"/>
    <property type="project" value="TreeGrafter"/>
</dbReference>
<protein>
    <submittedName>
        <fullName evidence="6">HRSL1 enzyme</fullName>
    </submittedName>
</protein>
<dbReference type="PANTHER" id="PTHR13943">
    <property type="entry name" value="HRAS-LIKE SUPPRESSOR - RELATED"/>
    <property type="match status" value="1"/>
</dbReference>
<dbReference type="AlphaFoldDB" id="A0A7K7Q3H0"/>
<accession>A0A7K7Q3H0</accession>
<evidence type="ECO:0000313" key="6">
    <source>
        <dbReference type="EMBL" id="NWZ74462.1"/>
    </source>
</evidence>
<dbReference type="GO" id="GO:0016410">
    <property type="term" value="F:N-acyltransferase activity"/>
    <property type="evidence" value="ECO:0007669"/>
    <property type="project" value="TreeGrafter"/>
</dbReference>
<feature type="domain" description="LRAT" evidence="5">
    <location>
        <begin position="13"/>
        <end position="131"/>
    </location>
</feature>
<proteinExistence type="inferred from homology"/>
<keyword evidence="2" id="KW-0808">Transferase</keyword>
<dbReference type="GO" id="GO:0004623">
    <property type="term" value="F:phospholipase A2 activity"/>
    <property type="evidence" value="ECO:0007669"/>
    <property type="project" value="TreeGrafter"/>
</dbReference>
<dbReference type="EMBL" id="VZST01021292">
    <property type="protein sequence ID" value="NWZ74462.1"/>
    <property type="molecule type" value="Genomic_DNA"/>
</dbReference>
<gene>
    <name evidence="6" type="primary">Hrasls_2</name>
    <name evidence="6" type="ORF">ACRARU_R14553</name>
</gene>
<dbReference type="Pfam" id="PF04970">
    <property type="entry name" value="LRAT"/>
    <property type="match status" value="1"/>
</dbReference>
<keyword evidence="7" id="KW-1185">Reference proteome</keyword>
<dbReference type="PROSITE" id="PS51934">
    <property type="entry name" value="LRAT"/>
    <property type="match status" value="1"/>
</dbReference>
<dbReference type="Gene3D" id="3.90.1720.10">
    <property type="entry name" value="endopeptidase domain like (from Nostoc punctiforme)"/>
    <property type="match status" value="1"/>
</dbReference>
<reference evidence="6 7" key="1">
    <citation type="submission" date="2019-09" db="EMBL/GenBank/DDBJ databases">
        <title>Bird 10,000 Genomes (B10K) Project - Family phase.</title>
        <authorList>
            <person name="Zhang G."/>
        </authorList>
    </citation>
    <scope>NUCLEOTIDE SEQUENCE [LARGE SCALE GENOMIC DNA]</scope>
    <source>
        <strain evidence="6">OUT-0054</strain>
        <tissue evidence="6">Blood</tissue>
    </source>
</reference>
<evidence type="ECO:0000256" key="4">
    <source>
        <dbReference type="ARBA" id="ARBA00023098"/>
    </source>
</evidence>
<dbReference type="InterPro" id="IPR051496">
    <property type="entry name" value="H-rev107_PLA/AT"/>
</dbReference>
<feature type="non-terminal residue" evidence="6">
    <location>
        <position position="1"/>
    </location>
</feature>
<keyword evidence="3" id="KW-0378">Hydrolase</keyword>